<feature type="compositionally biased region" description="Polar residues" evidence="1">
    <location>
        <begin position="313"/>
        <end position="325"/>
    </location>
</feature>
<name>A0A8H3F7B9_9LECA</name>
<feature type="compositionally biased region" description="Low complexity" evidence="1">
    <location>
        <begin position="18"/>
        <end position="30"/>
    </location>
</feature>
<feature type="compositionally biased region" description="Basic residues" evidence="1">
    <location>
        <begin position="39"/>
        <end position="51"/>
    </location>
</feature>
<comment type="caution">
    <text evidence="2">The sequence shown here is derived from an EMBL/GenBank/DDBJ whole genome shotgun (WGS) entry which is preliminary data.</text>
</comment>
<feature type="region of interest" description="Disordered" evidence="1">
    <location>
        <begin position="126"/>
        <end position="233"/>
    </location>
</feature>
<feature type="compositionally biased region" description="Polar residues" evidence="1">
    <location>
        <begin position="180"/>
        <end position="190"/>
    </location>
</feature>
<feature type="compositionally biased region" description="Polar residues" evidence="1">
    <location>
        <begin position="1"/>
        <end position="11"/>
    </location>
</feature>
<evidence type="ECO:0000256" key="1">
    <source>
        <dbReference type="SAM" id="MobiDB-lite"/>
    </source>
</evidence>
<keyword evidence="3" id="KW-1185">Reference proteome</keyword>
<feature type="region of interest" description="Disordered" evidence="1">
    <location>
        <begin position="313"/>
        <end position="337"/>
    </location>
</feature>
<reference evidence="2" key="1">
    <citation type="submission" date="2021-03" db="EMBL/GenBank/DDBJ databases">
        <authorList>
            <person name="Tagirdzhanova G."/>
        </authorList>
    </citation>
    <scope>NUCLEOTIDE SEQUENCE</scope>
</reference>
<organism evidence="2 3">
    <name type="scientific">Gomphillus americanus</name>
    <dbReference type="NCBI Taxonomy" id="1940652"/>
    <lineage>
        <taxon>Eukaryota</taxon>
        <taxon>Fungi</taxon>
        <taxon>Dikarya</taxon>
        <taxon>Ascomycota</taxon>
        <taxon>Pezizomycotina</taxon>
        <taxon>Lecanoromycetes</taxon>
        <taxon>OSLEUM clade</taxon>
        <taxon>Ostropomycetidae</taxon>
        <taxon>Ostropales</taxon>
        <taxon>Graphidaceae</taxon>
        <taxon>Gomphilloideae</taxon>
        <taxon>Gomphillus</taxon>
    </lineage>
</organism>
<feature type="compositionally biased region" description="Basic residues" evidence="1">
    <location>
        <begin position="126"/>
        <end position="139"/>
    </location>
</feature>
<feature type="region of interest" description="Disordered" evidence="1">
    <location>
        <begin position="469"/>
        <end position="510"/>
    </location>
</feature>
<feature type="compositionally biased region" description="Polar residues" evidence="1">
    <location>
        <begin position="469"/>
        <end position="489"/>
    </location>
</feature>
<dbReference type="OrthoDB" id="5430106at2759"/>
<proteinExistence type="predicted"/>
<dbReference type="AlphaFoldDB" id="A0A8H3F7B9"/>
<feature type="region of interest" description="Disordered" evidence="1">
    <location>
        <begin position="1"/>
        <end position="91"/>
    </location>
</feature>
<feature type="compositionally biased region" description="Basic and acidic residues" evidence="1">
    <location>
        <begin position="144"/>
        <end position="156"/>
    </location>
</feature>
<accession>A0A8H3F7B9</accession>
<evidence type="ECO:0000313" key="2">
    <source>
        <dbReference type="EMBL" id="CAF9918450.1"/>
    </source>
</evidence>
<dbReference type="Proteomes" id="UP000664169">
    <property type="component" value="Unassembled WGS sequence"/>
</dbReference>
<dbReference type="EMBL" id="CAJPDQ010000013">
    <property type="protein sequence ID" value="CAF9918450.1"/>
    <property type="molecule type" value="Genomic_DNA"/>
</dbReference>
<evidence type="ECO:0000313" key="3">
    <source>
        <dbReference type="Proteomes" id="UP000664169"/>
    </source>
</evidence>
<sequence>MHSFSDSNTSAKRPVAMSRTSSQQSAQRASPGGTTTTKLKQHRVSIGKAHARTPSYGKNLHKLTKIVNDNVDDGSTNPPAKKPISPTSPHTATLIRRNISAGNLVRQATKAPVRKNKSEVSLLLRHHQAAQHHHQHRSRPTTPTEKKDSQTKETNKAKYPKPKPKFELDENEDDGEWTEDSTSPVMTRRSSMSKDSRAQSRLGYSPPPIQEAVMQEDESEDISPGSPPDDQYDMLNLRQTARVQLLDRRESRDATAHPDVLASRLLSGNTLAGNITPVTSRHALVIPTGNGSTPYPSDGVNRFLATTNQTLVPSAGSSLSRSTMFESPAGDRNLPDAATGDNIRQSASVGNLIKKPLQVTQDSEETAKVPSYTFAFTGAGRYGAATQTKLNLWRSQTSVEPTGGHSTAMLGEAPIDLLNTDERRMMLWQNAEKELNAVRRFVNPVLESAKRASLKDKPYRHVSAAHSINGTGTAHTSYSTTPENRSNMPNGLARRTHEGSRPPSRAGSRAVRFEVGTGNELGRGTEHVEPVEDILRRLWNSNEGASVEG</sequence>
<gene>
    <name evidence="2" type="ORF">GOMPHAMPRED_001522</name>
</gene>
<protein>
    <submittedName>
        <fullName evidence="2">Uncharacterized protein</fullName>
    </submittedName>
</protein>
<feature type="compositionally biased region" description="Acidic residues" evidence="1">
    <location>
        <begin position="169"/>
        <end position="179"/>
    </location>
</feature>